<evidence type="ECO:0000256" key="3">
    <source>
        <dbReference type="ARBA" id="ARBA00022748"/>
    </source>
</evidence>
<evidence type="ECO:0000256" key="7">
    <source>
        <dbReference type="SAM" id="Phobius"/>
    </source>
</evidence>
<keyword evidence="4 7" id="KW-1133">Transmembrane helix</keyword>
<dbReference type="Proteomes" id="UP000068382">
    <property type="component" value="Unassembled WGS sequence"/>
</dbReference>
<dbReference type="Pfam" id="PF02683">
    <property type="entry name" value="DsbD_TM"/>
    <property type="match status" value="1"/>
</dbReference>
<dbReference type="InterPro" id="IPR003834">
    <property type="entry name" value="Cyt_c_assmbl_TM_dom"/>
</dbReference>
<reference evidence="11 12" key="1">
    <citation type="submission" date="2015-12" db="EMBL/GenBank/DDBJ databases">
        <title>Genome sequence of the marine Rhodobacteraceae strain O3.65, Candidatus Tritonibacter horizontis.</title>
        <authorList>
            <person name="Poehlein A."/>
            <person name="Giebel H.A."/>
            <person name="Voget S."/>
            <person name="Brinkhoff T."/>
        </authorList>
    </citation>
    <scope>NUCLEOTIDE SEQUENCE [LARGE SCALE GENOMIC DNA]</scope>
    <source>
        <strain evidence="11 12">O3.65</strain>
    </source>
</reference>
<dbReference type="PROSITE" id="PS00194">
    <property type="entry name" value="THIOREDOXIN_1"/>
    <property type="match status" value="1"/>
</dbReference>
<feature type="transmembrane region" description="Helical" evidence="7">
    <location>
        <begin position="420"/>
        <end position="447"/>
    </location>
</feature>
<evidence type="ECO:0000256" key="8">
    <source>
        <dbReference type="SAM" id="SignalP"/>
    </source>
</evidence>
<dbReference type="Pfam" id="PF11412">
    <property type="entry name" value="DsbD_N"/>
    <property type="match status" value="1"/>
</dbReference>
<feature type="transmembrane region" description="Helical" evidence="7">
    <location>
        <begin position="517"/>
        <end position="537"/>
    </location>
</feature>
<keyword evidence="12" id="KW-1185">Reference proteome</keyword>
<sequence>MMRTTLRLFFLLMACLWASMGFAASSDTYENSTITARLISVENGVAETSRTLSLGLDVELAEGWKAYWRSPGEVGLPPEISWDGSENLVSAQMLWPAPERFTAFGIENFGYKTRVVLPIQAVLETAGQSATLQARVSLLACSTVCVPHDFDLALTIPAGTGIDAKAAGLISEYAQRVPLGPEESDIIVETAVIADDALYVTARSANAFVKPDIFPELGPEFTFGKPDIRTDDAGTALWAKLPLLAQGEDPPPLQLTVTDGSRAVTAQPAWSDRIPGAPFEVMANLPDLTQILAIAAFAFLGGLILNVMPCVLPVLSIKLTSVLNHGNKPAHEVRNGFLMSALGVLVFMWALAAIILVLQSVGVTVGWGLQFQSPVFLTVMFLVLAVFSANLFGVFEVSLPSGLQSRLARSSGRDGYGGDFATGAFAAVLATPCSAPFLGTAVAFALSGRPIDVILVFTALGLGLSLPYLVLAGKPGLVRLLPRPGRWMVVVKWVLAGLLAGTAIWLLWVLIGVAGGRVAMTVLLMTSLFILLATIRLPGRLTRPTALVVVAVLSLLVPTALTIPPQTRAVGQDWVAFDRSEIPKLVSQGKTVFVDVTADWCLTCKANKTLVLDRAPVVDQLRGDNVVAMRADWTRPSTDISRYLESHNRFGIPFNIVYGPNAPDGIILSEVLTSEAVLDALSRAALGDPVTALKTDG</sequence>
<dbReference type="PANTHER" id="PTHR32234:SF3">
    <property type="entry name" value="SUPPRESSION OF COPPER SENSITIVITY PROTEIN"/>
    <property type="match status" value="1"/>
</dbReference>
<keyword evidence="8" id="KW-0732">Signal</keyword>
<evidence type="ECO:0000259" key="9">
    <source>
        <dbReference type="Pfam" id="PF02683"/>
    </source>
</evidence>
<feature type="transmembrane region" description="Helical" evidence="7">
    <location>
        <begin position="544"/>
        <end position="563"/>
    </location>
</feature>
<gene>
    <name evidence="11" type="primary">dsbD_1</name>
    <name evidence="11" type="ORF">TRIHO_14860</name>
</gene>
<feature type="transmembrane region" description="Helical" evidence="7">
    <location>
        <begin position="453"/>
        <end position="472"/>
    </location>
</feature>
<proteinExistence type="predicted"/>
<comment type="subcellular location">
    <subcellularLocation>
        <location evidence="1">Membrane</location>
        <topology evidence="1">Multi-pass membrane protein</topology>
    </subcellularLocation>
</comment>
<evidence type="ECO:0000256" key="5">
    <source>
        <dbReference type="ARBA" id="ARBA00023136"/>
    </source>
</evidence>
<feature type="signal peptide" evidence="8">
    <location>
        <begin position="1"/>
        <end position="23"/>
    </location>
</feature>
<feature type="domain" description="Thiol:disulfide interchange protein DsbD N-terminal" evidence="10">
    <location>
        <begin position="48"/>
        <end position="152"/>
    </location>
</feature>
<keyword evidence="6" id="KW-0676">Redox-active center</keyword>
<dbReference type="InterPro" id="IPR035671">
    <property type="entry name" value="DsbD_gamma"/>
</dbReference>
<dbReference type="EMBL" id="LPUY01000048">
    <property type="protein sequence ID" value="KUP93639.1"/>
    <property type="molecule type" value="Genomic_DNA"/>
</dbReference>
<dbReference type="CDD" id="cd02953">
    <property type="entry name" value="DsbDgamma"/>
    <property type="match status" value="1"/>
</dbReference>
<dbReference type="Pfam" id="PF13899">
    <property type="entry name" value="Thioredoxin_7"/>
    <property type="match status" value="1"/>
</dbReference>
<dbReference type="SUPFAM" id="SSF52833">
    <property type="entry name" value="Thioredoxin-like"/>
    <property type="match status" value="1"/>
</dbReference>
<dbReference type="PANTHER" id="PTHR32234">
    <property type="entry name" value="THIOL:DISULFIDE INTERCHANGE PROTEIN DSBD"/>
    <property type="match status" value="1"/>
</dbReference>
<organism evidence="11 12">
    <name type="scientific">Tritonibacter horizontis</name>
    <dbReference type="NCBI Taxonomy" id="1768241"/>
    <lineage>
        <taxon>Bacteria</taxon>
        <taxon>Pseudomonadati</taxon>
        <taxon>Pseudomonadota</taxon>
        <taxon>Alphaproteobacteria</taxon>
        <taxon>Rhodobacterales</taxon>
        <taxon>Paracoccaceae</taxon>
        <taxon>Tritonibacter</taxon>
    </lineage>
</organism>
<evidence type="ECO:0000256" key="6">
    <source>
        <dbReference type="ARBA" id="ARBA00023284"/>
    </source>
</evidence>
<dbReference type="GO" id="GO:0017004">
    <property type="term" value="P:cytochrome complex assembly"/>
    <property type="evidence" value="ECO:0007669"/>
    <property type="project" value="UniProtKB-KW"/>
</dbReference>
<protein>
    <submittedName>
        <fullName evidence="11">Thiol:disulfide interchange protein DsbD</fullName>
        <ecNumber evidence="11">1.8.1.8</ecNumber>
    </submittedName>
</protein>
<keyword evidence="11" id="KW-0560">Oxidoreductase</keyword>
<comment type="caution">
    <text evidence="11">The sequence shown here is derived from an EMBL/GenBank/DDBJ whole genome shotgun (WGS) entry which is preliminary data.</text>
</comment>
<dbReference type="GO" id="GO:0016020">
    <property type="term" value="C:membrane"/>
    <property type="evidence" value="ECO:0007669"/>
    <property type="project" value="UniProtKB-SubCell"/>
</dbReference>
<dbReference type="InterPro" id="IPR036249">
    <property type="entry name" value="Thioredoxin-like_sf"/>
</dbReference>
<dbReference type="GO" id="GO:0047134">
    <property type="term" value="F:protein-disulfide reductase [NAD(P)H] activity"/>
    <property type="evidence" value="ECO:0007669"/>
    <property type="project" value="UniProtKB-EC"/>
</dbReference>
<dbReference type="GO" id="GO:0045454">
    <property type="term" value="P:cell redox homeostasis"/>
    <property type="evidence" value="ECO:0007669"/>
    <property type="project" value="TreeGrafter"/>
</dbReference>
<feature type="transmembrane region" description="Helical" evidence="7">
    <location>
        <begin position="336"/>
        <end position="369"/>
    </location>
</feature>
<evidence type="ECO:0000256" key="2">
    <source>
        <dbReference type="ARBA" id="ARBA00022692"/>
    </source>
</evidence>
<feature type="transmembrane region" description="Helical" evidence="7">
    <location>
        <begin position="375"/>
        <end position="399"/>
    </location>
</feature>
<evidence type="ECO:0000259" key="10">
    <source>
        <dbReference type="Pfam" id="PF11412"/>
    </source>
</evidence>
<dbReference type="InterPro" id="IPR017937">
    <property type="entry name" value="Thioredoxin_CS"/>
</dbReference>
<feature type="chain" id="PRO_5007288706" evidence="8">
    <location>
        <begin position="24"/>
        <end position="697"/>
    </location>
</feature>
<evidence type="ECO:0000256" key="1">
    <source>
        <dbReference type="ARBA" id="ARBA00004141"/>
    </source>
</evidence>
<dbReference type="InterPro" id="IPR028250">
    <property type="entry name" value="DsbDN"/>
</dbReference>
<feature type="transmembrane region" description="Helical" evidence="7">
    <location>
        <begin position="291"/>
        <end position="315"/>
    </location>
</feature>
<keyword evidence="3" id="KW-0201">Cytochrome c-type biogenesis</keyword>
<name>A0A132BZ50_9RHOB</name>
<accession>A0A132BZ50</accession>
<dbReference type="AlphaFoldDB" id="A0A132BZ50"/>
<evidence type="ECO:0000313" key="11">
    <source>
        <dbReference type="EMBL" id="KUP93639.1"/>
    </source>
</evidence>
<feature type="transmembrane region" description="Helical" evidence="7">
    <location>
        <begin position="493"/>
        <end position="511"/>
    </location>
</feature>
<keyword evidence="2 7" id="KW-0812">Transmembrane</keyword>
<feature type="domain" description="Cytochrome C biogenesis protein transmembrane" evidence="9">
    <location>
        <begin position="295"/>
        <end position="507"/>
    </location>
</feature>
<dbReference type="EC" id="1.8.1.8" evidence="11"/>
<evidence type="ECO:0000313" key="12">
    <source>
        <dbReference type="Proteomes" id="UP000068382"/>
    </source>
</evidence>
<evidence type="ECO:0000256" key="4">
    <source>
        <dbReference type="ARBA" id="ARBA00022989"/>
    </source>
</evidence>
<dbReference type="Gene3D" id="3.40.30.10">
    <property type="entry name" value="Glutaredoxin"/>
    <property type="match status" value="1"/>
</dbReference>
<keyword evidence="5 7" id="KW-0472">Membrane</keyword>
<dbReference type="PATRIC" id="fig|1768241.3.peg.1560"/>